<dbReference type="PANTHER" id="PTHR43400">
    <property type="entry name" value="FUMARATE REDUCTASE"/>
    <property type="match status" value="1"/>
</dbReference>
<protein>
    <submittedName>
        <fullName evidence="6">Succinate dehydrogenase/fumarate reductase, flavoprotein subunit</fullName>
    </submittedName>
</protein>
<dbReference type="InterPro" id="IPR027477">
    <property type="entry name" value="Succ_DH/fumarate_Rdtase_cat_sf"/>
</dbReference>
<dbReference type="NCBIfam" id="NF004789">
    <property type="entry name" value="PRK06134.1"/>
    <property type="match status" value="1"/>
</dbReference>
<dbReference type="STRING" id="517719.SAMN05421762_2649"/>
<gene>
    <name evidence="6" type="ORF">SAMN05421762_2649</name>
</gene>
<proteinExistence type="predicted"/>
<evidence type="ECO:0000256" key="3">
    <source>
        <dbReference type="ARBA" id="ARBA00022827"/>
    </source>
</evidence>
<dbReference type="OrthoDB" id="3178130at2"/>
<organism evidence="6 7">
    <name type="scientific">Pseudooceanicola nitratireducens</name>
    <dbReference type="NCBI Taxonomy" id="517719"/>
    <lineage>
        <taxon>Bacteria</taxon>
        <taxon>Pseudomonadati</taxon>
        <taxon>Pseudomonadota</taxon>
        <taxon>Alphaproteobacteria</taxon>
        <taxon>Rhodobacterales</taxon>
        <taxon>Paracoccaceae</taxon>
        <taxon>Pseudooceanicola</taxon>
    </lineage>
</organism>
<dbReference type="AlphaFoldDB" id="A0A1I1N4X3"/>
<evidence type="ECO:0000256" key="2">
    <source>
        <dbReference type="ARBA" id="ARBA00022630"/>
    </source>
</evidence>
<name>A0A1I1N4X3_9RHOB</name>
<evidence type="ECO:0000313" key="6">
    <source>
        <dbReference type="EMBL" id="SFC89873.1"/>
    </source>
</evidence>
<dbReference type="EMBL" id="FOLX01000001">
    <property type="protein sequence ID" value="SFC89873.1"/>
    <property type="molecule type" value="Genomic_DNA"/>
</dbReference>
<accession>A0A1I1N4X3</accession>
<dbReference type="PANTHER" id="PTHR43400:SF10">
    <property type="entry name" value="3-OXOSTEROID 1-DEHYDROGENASE"/>
    <property type="match status" value="1"/>
</dbReference>
<dbReference type="GO" id="GO:0016491">
    <property type="term" value="F:oxidoreductase activity"/>
    <property type="evidence" value="ECO:0007669"/>
    <property type="project" value="UniProtKB-KW"/>
</dbReference>
<evidence type="ECO:0000256" key="4">
    <source>
        <dbReference type="ARBA" id="ARBA00023002"/>
    </source>
</evidence>
<dbReference type="Pfam" id="PF00890">
    <property type="entry name" value="FAD_binding_2"/>
    <property type="match status" value="1"/>
</dbReference>
<dbReference type="SUPFAM" id="SSF51905">
    <property type="entry name" value="FAD/NAD(P)-binding domain"/>
    <property type="match status" value="1"/>
</dbReference>
<dbReference type="Gene3D" id="3.90.700.10">
    <property type="entry name" value="Succinate dehydrogenase/fumarate reductase flavoprotein, catalytic domain"/>
    <property type="match status" value="1"/>
</dbReference>
<reference evidence="6 7" key="1">
    <citation type="submission" date="2016-10" db="EMBL/GenBank/DDBJ databases">
        <authorList>
            <person name="de Groot N.N."/>
        </authorList>
    </citation>
    <scope>NUCLEOTIDE SEQUENCE [LARGE SCALE GENOMIC DNA]</scope>
    <source>
        <strain evidence="6 7">DSM 29619</strain>
    </source>
</reference>
<feature type="domain" description="FAD-dependent oxidoreductase 2 FAD-binding" evidence="5">
    <location>
        <begin position="22"/>
        <end position="555"/>
    </location>
</feature>
<sequence length="574" mass="60129">MTKSGEFSQQATQDAAWDDHCDLLVAGSGAAGLAAALAAAAGGLKVILAEKSDVIGGTTAWSGGWIWAPCNPVARRHGFDEDSSGPRQYLKAVQGNAFDPALVDAFLQAAPQMIGFLEDRGLAFECGARIPDTYGHLPGAGTGGRSVIAAPYPGQALGRDIALLRRPLRETSFWGMTIQAGADLRAFMTATRSVASALHVTRRMARHLWSLARHGRGMELRNGNALVARLLRAALDAGVVVRTGQGVAQLIGDGGVTGAVLDTAQGPRRIRARRGVVLACGGYPQDLPRRAASFPRPDQHATLAVPEASGDGLRLGEAAGGYQAANLAAPGAWCPVSRVDWPDGSTGVFPHIIERGKPGVIGVLADGRRFCNEGLGYYDYVQALFDAIPEGQEVASWLVCDHRFIRRYGLGIVRPAPLPLRPWIASGYLKTGRSIEALAQACGIDAQGLAATVTQFNDHARRGEDPAFHRGTTPYMRLQGDPEVTPNPCLAPIERGPFYAVKVIPGSFGTFAGLQTDGAARVLDAGGAPIPGLYAAGTDMRSVMGGHYPAGGINLGPALTFGYIAGRHAAGARG</sequence>
<comment type="cofactor">
    <cofactor evidence="1">
        <name>FAD</name>
        <dbReference type="ChEBI" id="CHEBI:57692"/>
    </cofactor>
</comment>
<keyword evidence="7" id="KW-1185">Reference proteome</keyword>
<evidence type="ECO:0000259" key="5">
    <source>
        <dbReference type="Pfam" id="PF00890"/>
    </source>
</evidence>
<dbReference type="Gene3D" id="3.50.50.60">
    <property type="entry name" value="FAD/NAD(P)-binding domain"/>
    <property type="match status" value="3"/>
</dbReference>
<keyword evidence="4" id="KW-0560">Oxidoreductase</keyword>
<dbReference type="RefSeq" id="WP_093447217.1">
    <property type="nucleotide sequence ID" value="NZ_FNZG01000001.1"/>
</dbReference>
<evidence type="ECO:0000256" key="1">
    <source>
        <dbReference type="ARBA" id="ARBA00001974"/>
    </source>
</evidence>
<dbReference type="InterPro" id="IPR050315">
    <property type="entry name" value="FAD-oxidoreductase_2"/>
</dbReference>
<dbReference type="Proteomes" id="UP000231644">
    <property type="component" value="Unassembled WGS sequence"/>
</dbReference>
<dbReference type="InterPro" id="IPR003953">
    <property type="entry name" value="FAD-dep_OxRdtase_2_FAD-bd"/>
</dbReference>
<keyword evidence="2" id="KW-0285">Flavoprotein</keyword>
<dbReference type="GO" id="GO:0008202">
    <property type="term" value="P:steroid metabolic process"/>
    <property type="evidence" value="ECO:0007669"/>
    <property type="project" value="UniProtKB-ARBA"/>
</dbReference>
<keyword evidence="3" id="KW-0274">FAD</keyword>
<dbReference type="InterPro" id="IPR036188">
    <property type="entry name" value="FAD/NAD-bd_sf"/>
</dbReference>
<dbReference type="SUPFAM" id="SSF56425">
    <property type="entry name" value="Succinate dehydrogenase/fumarate reductase flavoprotein, catalytic domain"/>
    <property type="match status" value="1"/>
</dbReference>
<evidence type="ECO:0000313" key="7">
    <source>
        <dbReference type="Proteomes" id="UP000231644"/>
    </source>
</evidence>